<evidence type="ECO:0000256" key="7">
    <source>
        <dbReference type="SAM" id="Phobius"/>
    </source>
</evidence>
<evidence type="ECO:0000259" key="8">
    <source>
        <dbReference type="PROSITE" id="PS50885"/>
    </source>
</evidence>
<dbReference type="AlphaFoldDB" id="A0A2W1LJU9"/>
<evidence type="ECO:0000256" key="6">
    <source>
        <dbReference type="SAM" id="Coils"/>
    </source>
</evidence>
<keyword evidence="5 7" id="KW-0472">Membrane</keyword>
<dbReference type="Proteomes" id="UP000249522">
    <property type="component" value="Unassembled WGS sequence"/>
</dbReference>
<dbReference type="Gene3D" id="3.30.565.10">
    <property type="entry name" value="Histidine kinase-like ATPase, C-terminal domain"/>
    <property type="match status" value="1"/>
</dbReference>
<dbReference type="InterPro" id="IPR050640">
    <property type="entry name" value="Bact_2-comp_sensor_kinase"/>
</dbReference>
<comment type="subcellular location">
    <subcellularLocation>
        <location evidence="1">Cell membrane</location>
        <topology evidence="1">Multi-pass membrane protein</topology>
    </subcellularLocation>
</comment>
<evidence type="ECO:0000256" key="4">
    <source>
        <dbReference type="ARBA" id="ARBA00022679"/>
    </source>
</evidence>
<dbReference type="GO" id="GO:0000155">
    <property type="term" value="F:phosphorelay sensor kinase activity"/>
    <property type="evidence" value="ECO:0007669"/>
    <property type="project" value="InterPro"/>
</dbReference>
<dbReference type="InterPro" id="IPR010559">
    <property type="entry name" value="Sig_transdc_His_kin_internal"/>
</dbReference>
<feature type="domain" description="HAMP" evidence="8">
    <location>
        <begin position="298"/>
        <end position="350"/>
    </location>
</feature>
<dbReference type="Pfam" id="PF06580">
    <property type="entry name" value="His_kinase"/>
    <property type="match status" value="1"/>
</dbReference>
<keyword evidence="7" id="KW-1133">Transmembrane helix</keyword>
<dbReference type="InterPro" id="IPR036890">
    <property type="entry name" value="HATPase_C_sf"/>
</dbReference>
<evidence type="ECO:0000256" key="1">
    <source>
        <dbReference type="ARBA" id="ARBA00004651"/>
    </source>
</evidence>
<dbReference type="PROSITE" id="PS50885">
    <property type="entry name" value="HAMP"/>
    <property type="match status" value="1"/>
</dbReference>
<feature type="transmembrane region" description="Helical" evidence="7">
    <location>
        <begin position="277"/>
        <end position="297"/>
    </location>
</feature>
<evidence type="ECO:0000256" key="2">
    <source>
        <dbReference type="ARBA" id="ARBA00022475"/>
    </source>
</evidence>
<evidence type="ECO:0000256" key="5">
    <source>
        <dbReference type="ARBA" id="ARBA00023136"/>
    </source>
</evidence>
<sequence>MKWRPKITLSIKFSFVLFILLGIVFLLNSNSYRVSVRVIEKDVQASYQDQLHFFLSQLENQVDQLAAAVLELEEDPAMKQYVNSTLPEDLFDRNKLKLSILEKIKLQSASSNWPLDISVYVNKQKEVISTRSDIVYDEQQEEYAAGKGEGLWSYEASGKDGGGAFTMVRSGQGYTIRAQFSAANIKGMLTKFQQDSLRHTMLLHPDNGVIGEAVPLFNSWLQAPDREPLYKPSSEILELSGQRVLVNTSPVANLGWVIVDLIPLDEVVLPVKESRQFFVLGIAAMLILGLVISALIYRQVQYPINELIVKLRDIRSGKYSSRLVTRRKDEFEHVYSGFNSMAERLQELIEKIYEEKLRAKEAELKQLQSQINPHFLYNCLYYIKNMAKLGGEDEVIAMSVNLGEYYRYITRIENPMATVREEVKLLRSYLNIQTMRSARMTYEVDIEESLMDQQIPRLLIQPLVENAIIHGIEKSEEGGRIVIRGENIPGGFLISVDNSGEGFQHDEGLDELRLRVNQPLSSDTGYGLWNINQRVTRIYEPGSGLEFEPSSLGGLKVSIRCIVKQQEGS</sequence>
<keyword evidence="3" id="KW-0597">Phosphoprotein</keyword>
<organism evidence="9 10">
    <name type="scientific">Paenibacillus sambharensis</name>
    <dbReference type="NCBI Taxonomy" id="1803190"/>
    <lineage>
        <taxon>Bacteria</taxon>
        <taxon>Bacillati</taxon>
        <taxon>Bacillota</taxon>
        <taxon>Bacilli</taxon>
        <taxon>Bacillales</taxon>
        <taxon>Paenibacillaceae</taxon>
        <taxon>Paenibacillus</taxon>
    </lineage>
</organism>
<keyword evidence="10" id="KW-1185">Reference proteome</keyword>
<dbReference type="OrthoDB" id="2521939at2"/>
<dbReference type="GO" id="GO:0005886">
    <property type="term" value="C:plasma membrane"/>
    <property type="evidence" value="ECO:0007669"/>
    <property type="project" value="UniProtKB-SubCell"/>
</dbReference>
<evidence type="ECO:0000313" key="10">
    <source>
        <dbReference type="Proteomes" id="UP000249522"/>
    </source>
</evidence>
<dbReference type="EMBL" id="QKRB01000044">
    <property type="protein sequence ID" value="PZD95282.1"/>
    <property type="molecule type" value="Genomic_DNA"/>
</dbReference>
<evidence type="ECO:0000256" key="3">
    <source>
        <dbReference type="ARBA" id="ARBA00022553"/>
    </source>
</evidence>
<dbReference type="CDD" id="cd06225">
    <property type="entry name" value="HAMP"/>
    <property type="match status" value="1"/>
</dbReference>
<keyword evidence="6" id="KW-0175">Coiled coil</keyword>
<gene>
    <name evidence="9" type="ORF">DNH61_12065</name>
</gene>
<name>A0A2W1LJU9_9BACL</name>
<dbReference type="SMART" id="SM00304">
    <property type="entry name" value="HAMP"/>
    <property type="match status" value="1"/>
</dbReference>
<dbReference type="Pfam" id="PF00672">
    <property type="entry name" value="HAMP"/>
    <property type="match status" value="1"/>
</dbReference>
<dbReference type="SUPFAM" id="SSF55874">
    <property type="entry name" value="ATPase domain of HSP90 chaperone/DNA topoisomerase II/histidine kinase"/>
    <property type="match status" value="1"/>
</dbReference>
<dbReference type="Gene3D" id="6.10.340.10">
    <property type="match status" value="1"/>
</dbReference>
<dbReference type="RefSeq" id="WP_111146911.1">
    <property type="nucleotide sequence ID" value="NZ_QKRB01000044.1"/>
</dbReference>
<dbReference type="PANTHER" id="PTHR34220">
    <property type="entry name" value="SENSOR HISTIDINE KINASE YPDA"/>
    <property type="match status" value="1"/>
</dbReference>
<dbReference type="InterPro" id="IPR003660">
    <property type="entry name" value="HAMP_dom"/>
</dbReference>
<evidence type="ECO:0000313" key="9">
    <source>
        <dbReference type="EMBL" id="PZD95282.1"/>
    </source>
</evidence>
<comment type="caution">
    <text evidence="9">The sequence shown here is derived from an EMBL/GenBank/DDBJ whole genome shotgun (WGS) entry which is preliminary data.</text>
</comment>
<keyword evidence="4" id="KW-0808">Transferase</keyword>
<protein>
    <recommendedName>
        <fullName evidence="8">HAMP domain-containing protein</fullName>
    </recommendedName>
</protein>
<dbReference type="SUPFAM" id="SSF158472">
    <property type="entry name" value="HAMP domain-like"/>
    <property type="match status" value="1"/>
</dbReference>
<keyword evidence="2" id="KW-1003">Cell membrane</keyword>
<reference evidence="9 10" key="1">
    <citation type="submission" date="2018-06" db="EMBL/GenBank/DDBJ databases">
        <title>Paenibacillus imtechensis sp. nov.</title>
        <authorList>
            <person name="Pinnaka A.K."/>
            <person name="Singh H."/>
            <person name="Kaur M."/>
        </authorList>
    </citation>
    <scope>NUCLEOTIDE SEQUENCE [LARGE SCALE GENOMIC DNA]</scope>
    <source>
        <strain evidence="9 10">SMB1</strain>
    </source>
</reference>
<keyword evidence="7" id="KW-0812">Transmembrane</keyword>
<feature type="coiled-coil region" evidence="6">
    <location>
        <begin position="342"/>
        <end position="370"/>
    </location>
</feature>
<dbReference type="PANTHER" id="PTHR34220:SF7">
    <property type="entry name" value="SENSOR HISTIDINE KINASE YPDA"/>
    <property type="match status" value="1"/>
</dbReference>
<accession>A0A2W1LJU9</accession>
<proteinExistence type="predicted"/>